<evidence type="ECO:0000313" key="2">
    <source>
        <dbReference type="EMBL" id="PKC12297.1"/>
    </source>
</evidence>
<dbReference type="AlphaFoldDB" id="A0A2I1DTW2"/>
<dbReference type="Proteomes" id="UP000232688">
    <property type="component" value="Unassembled WGS sequence"/>
</dbReference>
<proteinExistence type="predicted"/>
<evidence type="ECO:0000313" key="3">
    <source>
        <dbReference type="EMBL" id="PKC73269.1"/>
    </source>
</evidence>
<gene>
    <name evidence="3" type="ORF">RhiirA1_530549</name>
    <name evidence="2" type="ORF">RhiirA5_412008</name>
</gene>
<dbReference type="VEuPathDB" id="FungiDB:RhiirFUN_012504"/>
<reference evidence="2 5" key="1">
    <citation type="submission" date="2016-04" db="EMBL/GenBank/DDBJ databases">
        <title>Genome analyses suggest a sexual origin of heterokaryosis in a supposedly ancient asexual fungus.</title>
        <authorList>
            <person name="Ropars J."/>
            <person name="Sedzielewska K."/>
            <person name="Noel J."/>
            <person name="Charron P."/>
            <person name="Farinelli L."/>
            <person name="Marton T."/>
            <person name="Kruger M."/>
            <person name="Pelin A."/>
            <person name="Brachmann A."/>
            <person name="Corradi N."/>
        </authorList>
    </citation>
    <scope>NUCLEOTIDE SEQUENCE [LARGE SCALE GENOMIC DNA]</scope>
    <source>
        <strain evidence="2 5">A5</strain>
    </source>
</reference>
<dbReference type="EMBL" id="LLXJ01000258">
    <property type="protein sequence ID" value="PKC12297.1"/>
    <property type="molecule type" value="Genomic_DNA"/>
</dbReference>
<organism evidence="3 4">
    <name type="scientific">Rhizophagus irregularis</name>
    <dbReference type="NCBI Taxonomy" id="588596"/>
    <lineage>
        <taxon>Eukaryota</taxon>
        <taxon>Fungi</taxon>
        <taxon>Fungi incertae sedis</taxon>
        <taxon>Mucoromycota</taxon>
        <taxon>Glomeromycotina</taxon>
        <taxon>Glomeromycetes</taxon>
        <taxon>Glomerales</taxon>
        <taxon>Glomeraceae</taxon>
        <taxon>Rhizophagus</taxon>
    </lineage>
</organism>
<protein>
    <submittedName>
        <fullName evidence="3">Uncharacterized protein</fullName>
    </submittedName>
</protein>
<dbReference type="VEuPathDB" id="FungiDB:RhiirA1_530549"/>
<evidence type="ECO:0000313" key="4">
    <source>
        <dbReference type="Proteomes" id="UP000232688"/>
    </source>
</evidence>
<sequence length="375" mass="43237">MTSQSDKKNSNLSHITSSDTLTESQVPNESVLKKFNTKVEVILLIFQPNSPTYNHTYFHNKILNQYPTLFREFSSENIDYYGITDESHETLYPLCKLGYDDEKSIEARSMANLCWLLSTIRTINVKTSQNLSSYNEEFSLDSDLDVIKSILLMNVFLIFSSQQIPVGLIEPINVDGIKPIYSIPLLKDKKKKMARKYINCDLVDEVLKSYQTQVMLSEKLVYNNVDILSFACSKINRSELSKSPLSISVVNIHNNLDCEKDVLKFLEKFKDVEDLESLAKYLNKNLINMSDFSVYVWTPLIRNAFLRKNDLKLSCRKLASKLYEKLKKILNAASYNDLKLDGKGFLKSLETEIIAQKYGVLNTYIKRMEDLQKLE</sequence>
<dbReference type="VEuPathDB" id="FungiDB:FUN_016551"/>
<feature type="region of interest" description="Disordered" evidence="1">
    <location>
        <begin position="1"/>
        <end position="21"/>
    </location>
</feature>
<evidence type="ECO:0000313" key="5">
    <source>
        <dbReference type="Proteomes" id="UP000232722"/>
    </source>
</evidence>
<evidence type="ECO:0000256" key="1">
    <source>
        <dbReference type="SAM" id="MobiDB-lite"/>
    </source>
</evidence>
<dbReference type="EMBL" id="LLXH01000092">
    <property type="protein sequence ID" value="PKC73269.1"/>
    <property type="molecule type" value="Genomic_DNA"/>
</dbReference>
<feature type="compositionally biased region" description="Polar residues" evidence="1">
    <location>
        <begin position="10"/>
        <end position="21"/>
    </location>
</feature>
<reference evidence="3 4" key="4">
    <citation type="submission" date="2017-10" db="EMBL/GenBank/DDBJ databases">
        <title>Genome analyses suggest a sexual origin of heterokaryosis in a supposedly ancient asexual fungus.</title>
        <authorList>
            <person name="Corradi N."/>
            <person name="Sedzielewska K."/>
            <person name="Noel J."/>
            <person name="Charron P."/>
            <person name="Farinelli L."/>
            <person name="Marton T."/>
            <person name="Kruger M."/>
            <person name="Pelin A."/>
            <person name="Brachmann A."/>
            <person name="Corradi N."/>
        </authorList>
    </citation>
    <scope>NUCLEOTIDE SEQUENCE [LARGE SCALE GENOMIC DNA]</scope>
    <source>
        <strain evidence="3 4">A1</strain>
    </source>
</reference>
<comment type="caution">
    <text evidence="3">The sequence shown here is derived from an EMBL/GenBank/DDBJ whole genome shotgun (WGS) entry which is preliminary data.</text>
</comment>
<dbReference type="Proteomes" id="UP000232722">
    <property type="component" value="Unassembled WGS sequence"/>
</dbReference>
<dbReference type="VEuPathDB" id="FungiDB:FUN_011187"/>
<dbReference type="VEuPathDB" id="FungiDB:RhiirFUN_012505"/>
<name>A0A2I1DTW2_9GLOM</name>
<reference evidence="2 5" key="2">
    <citation type="submission" date="2017-09" db="EMBL/GenBank/DDBJ databases">
        <title>Extensive intraspecific genome diversity in a model arbuscular mycorrhizal fungus.</title>
        <authorList>
            <person name="Chen E.C."/>
            <person name="Morin E."/>
            <person name="Beaudet D."/>
            <person name="Noel J."/>
            <person name="Ndikumana S."/>
            <person name="Charron P."/>
            <person name="St-Onge C."/>
            <person name="Giorgi J."/>
            <person name="Grigoriev I.V."/>
            <person name="Roux C."/>
            <person name="Martin F.M."/>
            <person name="Corradi N."/>
        </authorList>
    </citation>
    <scope>NUCLEOTIDE SEQUENCE [LARGE SCALE GENOMIC DNA]</scope>
    <source>
        <strain evidence="2 5">A5</strain>
    </source>
</reference>
<dbReference type="OrthoDB" id="2436351at2759"/>
<reference evidence="3 4" key="3">
    <citation type="submission" date="2017-10" db="EMBL/GenBank/DDBJ databases">
        <title>Extensive intraspecific genome diversity in a model arbuscular mycorrhizal fungus.</title>
        <authorList>
            <person name="Chen E.C.H."/>
            <person name="Morin E."/>
            <person name="Baudet D."/>
            <person name="Noel J."/>
            <person name="Ndikumana S."/>
            <person name="Charron P."/>
            <person name="St-Onge C."/>
            <person name="Giorgi J."/>
            <person name="Grigoriev I.V."/>
            <person name="Roux C."/>
            <person name="Martin F.M."/>
            <person name="Corradi N."/>
        </authorList>
    </citation>
    <scope>NUCLEOTIDE SEQUENCE [LARGE SCALE GENOMIC DNA]</scope>
    <source>
        <strain evidence="3 4">A1</strain>
    </source>
</reference>
<accession>A0A2I1DTW2</accession>